<accession>A0A1M7CQU2</accession>
<feature type="non-terminal residue" evidence="2">
    <location>
        <position position="78"/>
    </location>
</feature>
<protein>
    <submittedName>
        <fullName evidence="2">Uncharacterized protein</fullName>
    </submittedName>
</protein>
<proteinExistence type="predicted"/>
<dbReference type="Proteomes" id="UP000184111">
    <property type="component" value="Unassembled WGS sequence"/>
</dbReference>
<evidence type="ECO:0000256" key="1">
    <source>
        <dbReference type="SAM" id="MobiDB-lite"/>
    </source>
</evidence>
<feature type="region of interest" description="Disordered" evidence="1">
    <location>
        <begin position="31"/>
        <end position="55"/>
    </location>
</feature>
<gene>
    <name evidence="2" type="ORF">SAMN05216499_105322</name>
</gene>
<name>A0A1M7CQU2_9ACTN</name>
<dbReference type="AlphaFoldDB" id="A0A1M7CQU2"/>
<reference evidence="2 3" key="1">
    <citation type="submission" date="2016-11" db="EMBL/GenBank/DDBJ databases">
        <authorList>
            <person name="Jaros S."/>
            <person name="Januszkiewicz K."/>
            <person name="Wedrychowicz H."/>
        </authorList>
    </citation>
    <scope>NUCLEOTIDE SEQUENCE [LARGE SCALE GENOMIC DNA]</scope>
    <source>
        <strain evidence="2 3">CGMCC 4.2025</strain>
    </source>
</reference>
<organism evidence="2 3">
    <name type="scientific">Actinacidiphila paucisporea</name>
    <dbReference type="NCBI Taxonomy" id="310782"/>
    <lineage>
        <taxon>Bacteria</taxon>
        <taxon>Bacillati</taxon>
        <taxon>Actinomycetota</taxon>
        <taxon>Actinomycetes</taxon>
        <taxon>Kitasatosporales</taxon>
        <taxon>Streptomycetaceae</taxon>
        <taxon>Actinacidiphila</taxon>
    </lineage>
</organism>
<keyword evidence="3" id="KW-1185">Reference proteome</keyword>
<dbReference type="EMBL" id="FRBI01000005">
    <property type="protein sequence ID" value="SHL69668.1"/>
    <property type="molecule type" value="Genomic_DNA"/>
</dbReference>
<sequence>MARRGNNALKRKARLLSRTENIPYSAALARLSSSDTQPASRPVLRPRGSTSSHTHLLNVAAKMQRDYDRIVSSPVAKM</sequence>
<evidence type="ECO:0000313" key="3">
    <source>
        <dbReference type="Proteomes" id="UP000184111"/>
    </source>
</evidence>
<evidence type="ECO:0000313" key="2">
    <source>
        <dbReference type="EMBL" id="SHL69668.1"/>
    </source>
</evidence>